<evidence type="ECO:0000256" key="1">
    <source>
        <dbReference type="SAM" id="MobiDB-lite"/>
    </source>
</evidence>
<accession>A0A5B9WD16</accession>
<dbReference type="RefSeq" id="WP_148597902.1">
    <property type="nucleotide sequence ID" value="NZ_CP042997.1"/>
</dbReference>
<dbReference type="KEGG" id="agv:OJF2_70650"/>
<feature type="region of interest" description="Disordered" evidence="1">
    <location>
        <begin position="143"/>
        <end position="171"/>
    </location>
</feature>
<keyword evidence="3" id="KW-1185">Reference proteome</keyword>
<evidence type="ECO:0000313" key="3">
    <source>
        <dbReference type="Proteomes" id="UP000324233"/>
    </source>
</evidence>
<dbReference type="EMBL" id="CP042997">
    <property type="protein sequence ID" value="QEH38462.1"/>
    <property type="molecule type" value="Genomic_DNA"/>
</dbReference>
<gene>
    <name evidence="2" type="ORF">OJF2_70650</name>
</gene>
<evidence type="ECO:0000313" key="2">
    <source>
        <dbReference type="EMBL" id="QEH38462.1"/>
    </source>
</evidence>
<organism evidence="2 3">
    <name type="scientific">Aquisphaera giovannonii</name>
    <dbReference type="NCBI Taxonomy" id="406548"/>
    <lineage>
        <taxon>Bacteria</taxon>
        <taxon>Pseudomonadati</taxon>
        <taxon>Planctomycetota</taxon>
        <taxon>Planctomycetia</taxon>
        <taxon>Isosphaerales</taxon>
        <taxon>Isosphaeraceae</taxon>
        <taxon>Aquisphaera</taxon>
    </lineage>
</organism>
<proteinExistence type="predicted"/>
<feature type="compositionally biased region" description="Pro residues" evidence="1">
    <location>
        <begin position="161"/>
        <end position="171"/>
    </location>
</feature>
<dbReference type="AlphaFoldDB" id="A0A5B9WD16"/>
<reference evidence="2 3" key="1">
    <citation type="submission" date="2019-08" db="EMBL/GenBank/DDBJ databases">
        <title>Deep-cultivation of Planctomycetes and their phenomic and genomic characterization uncovers novel biology.</title>
        <authorList>
            <person name="Wiegand S."/>
            <person name="Jogler M."/>
            <person name="Boedeker C."/>
            <person name="Pinto D."/>
            <person name="Vollmers J."/>
            <person name="Rivas-Marin E."/>
            <person name="Kohn T."/>
            <person name="Peeters S.H."/>
            <person name="Heuer A."/>
            <person name="Rast P."/>
            <person name="Oberbeckmann S."/>
            <person name="Bunk B."/>
            <person name="Jeske O."/>
            <person name="Meyerdierks A."/>
            <person name="Storesund J.E."/>
            <person name="Kallscheuer N."/>
            <person name="Luecker S."/>
            <person name="Lage O.M."/>
            <person name="Pohl T."/>
            <person name="Merkel B.J."/>
            <person name="Hornburger P."/>
            <person name="Mueller R.-W."/>
            <person name="Bruemmer F."/>
            <person name="Labrenz M."/>
            <person name="Spormann A.M."/>
            <person name="Op den Camp H."/>
            <person name="Overmann J."/>
            <person name="Amann R."/>
            <person name="Jetten M.S.M."/>
            <person name="Mascher T."/>
            <person name="Medema M.H."/>
            <person name="Devos D.P."/>
            <person name="Kaster A.-K."/>
            <person name="Ovreas L."/>
            <person name="Rohde M."/>
            <person name="Galperin M.Y."/>
            <person name="Jogler C."/>
        </authorList>
    </citation>
    <scope>NUCLEOTIDE SEQUENCE [LARGE SCALE GENOMIC DNA]</scope>
    <source>
        <strain evidence="2 3">OJF2</strain>
    </source>
</reference>
<dbReference type="Proteomes" id="UP000324233">
    <property type="component" value="Chromosome"/>
</dbReference>
<protein>
    <submittedName>
        <fullName evidence="2">Uncharacterized protein</fullName>
    </submittedName>
</protein>
<sequence length="171" mass="18755">MTTTIVSQVAFAITAVLFVVEHPQDAGRVRQDARASVPRITKRPVIQAPGNDVKKIIRIEGENLGNCAFAIVTFRNKSTNRPTFAAFEAKHDGQDVVLATISDDKPRLPVRFFEDRQVRMTPEQEDEPTAVWLLDAEGKALAVSTGPGDVGTTIPPSRQEPLPPPKNPYKS</sequence>
<name>A0A5B9WD16_9BACT</name>